<gene>
    <name evidence="2" type="ORF">M501DRAFT_289832</name>
</gene>
<keyword evidence="3" id="KW-1185">Reference proteome</keyword>
<evidence type="ECO:0000313" key="2">
    <source>
        <dbReference type="EMBL" id="KAF2835771.1"/>
    </source>
</evidence>
<dbReference type="PROSITE" id="PS00432">
    <property type="entry name" value="ACTINS_2"/>
    <property type="match status" value="1"/>
</dbReference>
<accession>A0A9P4S400</accession>
<proteinExistence type="inferred from homology"/>
<dbReference type="InterPro" id="IPR004001">
    <property type="entry name" value="Actin_CS"/>
</dbReference>
<dbReference type="Gene3D" id="3.30.420.40">
    <property type="match status" value="3"/>
</dbReference>
<dbReference type="AlphaFoldDB" id="A0A9P4S400"/>
<dbReference type="EMBL" id="MU006106">
    <property type="protein sequence ID" value="KAF2835771.1"/>
    <property type="molecule type" value="Genomic_DNA"/>
</dbReference>
<dbReference type="InterPro" id="IPR043129">
    <property type="entry name" value="ATPase_NBD"/>
</dbReference>
<protein>
    <submittedName>
        <fullName evidence="2">Actin/actin-like protein</fullName>
    </submittedName>
</protein>
<name>A0A9P4S400_9PEZI</name>
<dbReference type="Gene3D" id="3.90.640.10">
    <property type="entry name" value="Actin, Chain A, domain 4"/>
    <property type="match status" value="1"/>
</dbReference>
<evidence type="ECO:0000256" key="1">
    <source>
        <dbReference type="RuleBase" id="RU000487"/>
    </source>
</evidence>
<dbReference type="CDD" id="cd13395">
    <property type="entry name" value="ASKHA_NBD_Arp4_ACTL6-like"/>
    <property type="match status" value="1"/>
</dbReference>
<dbReference type="SUPFAM" id="SSF53067">
    <property type="entry name" value="Actin-like ATPase domain"/>
    <property type="match status" value="2"/>
</dbReference>
<dbReference type="FunFam" id="3.30.420.40:FF:000058">
    <property type="entry name" value="Putative actin-related protein 5"/>
    <property type="match status" value="1"/>
</dbReference>
<reference evidence="2" key="1">
    <citation type="journal article" date="2020" name="Stud. Mycol.">
        <title>101 Dothideomycetes genomes: a test case for predicting lifestyles and emergence of pathogens.</title>
        <authorList>
            <person name="Haridas S."/>
            <person name="Albert R."/>
            <person name="Binder M."/>
            <person name="Bloem J."/>
            <person name="Labutti K."/>
            <person name="Salamov A."/>
            <person name="Andreopoulos B."/>
            <person name="Baker S."/>
            <person name="Barry K."/>
            <person name="Bills G."/>
            <person name="Bluhm B."/>
            <person name="Cannon C."/>
            <person name="Castanera R."/>
            <person name="Culley D."/>
            <person name="Daum C."/>
            <person name="Ezra D."/>
            <person name="Gonzalez J."/>
            <person name="Henrissat B."/>
            <person name="Kuo A."/>
            <person name="Liang C."/>
            <person name="Lipzen A."/>
            <person name="Lutzoni F."/>
            <person name="Magnuson J."/>
            <person name="Mondo S."/>
            <person name="Nolan M."/>
            <person name="Ohm R."/>
            <person name="Pangilinan J."/>
            <person name="Park H.-J."/>
            <person name="Ramirez L."/>
            <person name="Alfaro M."/>
            <person name="Sun H."/>
            <person name="Tritt A."/>
            <person name="Yoshinaga Y."/>
            <person name="Zwiers L.-H."/>
            <person name="Turgeon B."/>
            <person name="Goodwin S."/>
            <person name="Spatafora J."/>
            <person name="Crous P."/>
            <person name="Grigoriev I."/>
        </authorList>
    </citation>
    <scope>NUCLEOTIDE SEQUENCE</scope>
    <source>
        <strain evidence="2">CBS 101060</strain>
    </source>
</reference>
<evidence type="ECO:0000313" key="3">
    <source>
        <dbReference type="Proteomes" id="UP000799429"/>
    </source>
</evidence>
<comment type="caution">
    <text evidence="2">The sequence shown here is derived from an EMBL/GenBank/DDBJ whole genome shotgun (WGS) entry which is preliminary data.</text>
</comment>
<dbReference type="InterPro" id="IPR004000">
    <property type="entry name" value="Actin"/>
</dbReference>
<dbReference type="Pfam" id="PF00022">
    <property type="entry name" value="Actin"/>
    <property type="match status" value="1"/>
</dbReference>
<dbReference type="PANTHER" id="PTHR11937">
    <property type="entry name" value="ACTIN"/>
    <property type="match status" value="1"/>
</dbReference>
<sequence>MASLMSSLNAPSAAEYAGDEVSAIVLDPGYSTVRAGFAGEDVPKSVVPTYYGGLEPPGGATQVLYGENAIHNPIPHLHIKNPMSQDGIVEDWDAAWKLWEYSLTSRLLGAKPTPAIRNGLNDPVDGDVMDVDMEELDDLEKPLVDNPLLMTEPAWNPVKWREKSLEAAMEEWGTPGFYLQRSGVLAAFSAGKPTALVIDIGASQLSVSPVVDGMILKKSVRKSPLAGNWISQQIRLMFAQSQPPVPLTPHYMVTSKVPVDAGAPSNATYKKYEIPPTDSFRRLEEERVLTEFKESVVTTWYHEFGRLSTSSQGMTNEERAKAAPGARPFEMPDGWNQIFQVERFKVIEGMFDHEGAYTDAENRAPKLEHTIPNLIIASLNSVDVDTRPALLANVVLVGGSTLITHLHERVKRELEAAYPNVRVRLHAPGNPVERKFASWIGGSILASLGTFHQMWISRKEYEEHGAGLVEKRCK</sequence>
<dbReference type="SMART" id="SM00268">
    <property type="entry name" value="ACTIN"/>
    <property type="match status" value="1"/>
</dbReference>
<dbReference type="OrthoDB" id="5132116at2759"/>
<organism evidence="2 3">
    <name type="scientific">Patellaria atrata CBS 101060</name>
    <dbReference type="NCBI Taxonomy" id="1346257"/>
    <lineage>
        <taxon>Eukaryota</taxon>
        <taxon>Fungi</taxon>
        <taxon>Dikarya</taxon>
        <taxon>Ascomycota</taxon>
        <taxon>Pezizomycotina</taxon>
        <taxon>Dothideomycetes</taxon>
        <taxon>Dothideomycetes incertae sedis</taxon>
        <taxon>Patellariales</taxon>
        <taxon>Patellariaceae</taxon>
        <taxon>Patellaria</taxon>
    </lineage>
</organism>
<comment type="similarity">
    <text evidence="1">Belongs to the actin family.</text>
</comment>
<dbReference type="Proteomes" id="UP000799429">
    <property type="component" value="Unassembled WGS sequence"/>
</dbReference>